<protein>
    <recommendedName>
        <fullName evidence="2">Antitoxin</fullName>
    </recommendedName>
</protein>
<dbReference type="EMBL" id="FUWG01000002">
    <property type="protein sequence ID" value="SJZ29619.1"/>
    <property type="molecule type" value="Genomic_DNA"/>
</dbReference>
<comment type="similarity">
    <text evidence="1 2">Belongs to the phD/YefM antitoxin family.</text>
</comment>
<dbReference type="AlphaFoldDB" id="A0A1T4JHJ1"/>
<dbReference type="InterPro" id="IPR036165">
    <property type="entry name" value="YefM-like_sf"/>
</dbReference>
<comment type="function">
    <text evidence="2">Antitoxin component of a type II toxin-antitoxin (TA) system.</text>
</comment>
<gene>
    <name evidence="3" type="ORF">SAMN02745149_00121</name>
</gene>
<organism evidence="3 4">
    <name type="scientific">Treponema porcinum</name>
    <dbReference type="NCBI Taxonomy" id="261392"/>
    <lineage>
        <taxon>Bacteria</taxon>
        <taxon>Pseudomonadati</taxon>
        <taxon>Spirochaetota</taxon>
        <taxon>Spirochaetia</taxon>
        <taxon>Spirochaetales</taxon>
        <taxon>Treponemataceae</taxon>
        <taxon>Treponema</taxon>
    </lineage>
</organism>
<accession>A0A1T4JHJ1</accession>
<proteinExistence type="inferred from homology"/>
<dbReference type="RefSeq" id="WP_078932042.1">
    <property type="nucleotide sequence ID" value="NZ_FUWG01000002.1"/>
</dbReference>
<dbReference type="Proteomes" id="UP000190423">
    <property type="component" value="Unassembled WGS sequence"/>
</dbReference>
<evidence type="ECO:0000256" key="2">
    <source>
        <dbReference type="RuleBase" id="RU362080"/>
    </source>
</evidence>
<dbReference type="Pfam" id="PF02604">
    <property type="entry name" value="PhdYeFM_antitox"/>
    <property type="match status" value="1"/>
</dbReference>
<dbReference type="SUPFAM" id="SSF143120">
    <property type="entry name" value="YefM-like"/>
    <property type="match status" value="1"/>
</dbReference>
<sequence>MTVAKQIDIRANIKKYFDMAFNGEPVIVPRKENKNVVIVSEKDYKELEKARNNAAYLARLDLADEQIRQGKVVVKTMEELEAMAAE</sequence>
<keyword evidence="4" id="KW-1185">Reference proteome</keyword>
<name>A0A1T4JHJ1_TREPO</name>
<dbReference type="GeneID" id="78315446"/>
<reference evidence="3 4" key="1">
    <citation type="submission" date="2017-02" db="EMBL/GenBank/DDBJ databases">
        <authorList>
            <person name="Peterson S.W."/>
        </authorList>
    </citation>
    <scope>NUCLEOTIDE SEQUENCE [LARGE SCALE GENOMIC DNA]</scope>
    <source>
        <strain evidence="3 4">ATCC BAA-908</strain>
    </source>
</reference>
<evidence type="ECO:0000313" key="4">
    <source>
        <dbReference type="Proteomes" id="UP000190423"/>
    </source>
</evidence>
<dbReference type="InterPro" id="IPR006442">
    <property type="entry name" value="Antitoxin_Phd/YefM"/>
</dbReference>
<evidence type="ECO:0000313" key="3">
    <source>
        <dbReference type="EMBL" id="SJZ29619.1"/>
    </source>
</evidence>
<dbReference type="OrthoDB" id="6427at2"/>
<dbReference type="Gene3D" id="3.40.1620.10">
    <property type="entry name" value="YefM-like domain"/>
    <property type="match status" value="1"/>
</dbReference>
<evidence type="ECO:0000256" key="1">
    <source>
        <dbReference type="ARBA" id="ARBA00009981"/>
    </source>
</evidence>